<accession>A0A6J4E4U0</accession>
<feature type="transmembrane region" description="Helical" evidence="1">
    <location>
        <begin position="139"/>
        <end position="160"/>
    </location>
</feature>
<sequence>MISFKTSPQTHRTLSKVSMILLSLAALLGAGFLILTAILNYFEANAILKDHSEVVAPVSLDAVTEEHHRRGRTSETYHFHYVFEVAGKAYDGTFETSASNAEPYLREGASVKVAYANAAPSRFGRLEVLQSQADFGSSITRALTAIPLAALIAFILHLMLTRRLFVPRETSA</sequence>
<dbReference type="EMBL" id="BQKM01000003">
    <property type="protein sequence ID" value="GJN52247.1"/>
    <property type="molecule type" value="Genomic_DNA"/>
</dbReference>
<proteinExistence type="predicted"/>
<name>A0A6J4E4U0_9PSED</name>
<dbReference type="AlphaFoldDB" id="A0A6J4E4U0"/>
<keyword evidence="6" id="KW-1185">Reference proteome</keyword>
<evidence type="ECO:0000259" key="2">
    <source>
        <dbReference type="Pfam" id="PF12158"/>
    </source>
</evidence>
<protein>
    <recommendedName>
        <fullName evidence="2">DUF3592 domain-containing protein</fullName>
    </recommendedName>
</protein>
<dbReference type="KEGG" id="ptw:TUM18999_25860"/>
<dbReference type="InterPro" id="IPR021994">
    <property type="entry name" value="DUF3592"/>
</dbReference>
<dbReference type="Proteomes" id="UP000509383">
    <property type="component" value="Chromosome"/>
</dbReference>
<organism evidence="3 5">
    <name type="scientific">Pseudomonas tohonis</name>
    <dbReference type="NCBI Taxonomy" id="2725477"/>
    <lineage>
        <taxon>Bacteria</taxon>
        <taxon>Pseudomonadati</taxon>
        <taxon>Pseudomonadota</taxon>
        <taxon>Gammaproteobacteria</taxon>
        <taxon>Pseudomonadales</taxon>
        <taxon>Pseudomonadaceae</taxon>
        <taxon>Pseudomonas</taxon>
    </lineage>
</organism>
<dbReference type="RefSeq" id="WP_173174345.1">
    <property type="nucleotide sequence ID" value="NZ_AP023189.1"/>
</dbReference>
<evidence type="ECO:0000313" key="3">
    <source>
        <dbReference type="EMBL" id="BCG24395.1"/>
    </source>
</evidence>
<gene>
    <name evidence="3" type="ORF">TUM18999_25860</name>
    <name evidence="4" type="ORF">TUM20286_19990</name>
</gene>
<keyword evidence="1" id="KW-0472">Membrane</keyword>
<keyword evidence="1" id="KW-1133">Transmembrane helix</keyword>
<evidence type="ECO:0000313" key="5">
    <source>
        <dbReference type="Proteomes" id="UP000509383"/>
    </source>
</evidence>
<keyword evidence="1" id="KW-0812">Transmembrane</keyword>
<feature type="domain" description="DUF3592" evidence="2">
    <location>
        <begin position="62"/>
        <end position="122"/>
    </location>
</feature>
<evidence type="ECO:0000313" key="6">
    <source>
        <dbReference type="Proteomes" id="UP001054892"/>
    </source>
</evidence>
<dbReference type="Proteomes" id="UP001054892">
    <property type="component" value="Unassembled WGS sequence"/>
</dbReference>
<dbReference type="Pfam" id="PF12158">
    <property type="entry name" value="DUF3592"/>
    <property type="match status" value="1"/>
</dbReference>
<reference evidence="3 5" key="1">
    <citation type="submission" date="2020-05" db="EMBL/GenBank/DDBJ databases">
        <title>Characterization of novel class B3 metallo-beta-lactamase from novel Pseudomonas species.</title>
        <authorList>
            <person name="Yamada K."/>
            <person name="Aoki K."/>
            <person name="Ishii Y."/>
        </authorList>
    </citation>
    <scope>NUCLEOTIDE SEQUENCE [LARGE SCALE GENOMIC DNA]</scope>
    <source>
        <strain evidence="3 5">TUM18999</strain>
        <strain evidence="4 6">TUM20286</strain>
    </source>
</reference>
<dbReference type="EMBL" id="AP023189">
    <property type="protein sequence ID" value="BCG24395.1"/>
    <property type="molecule type" value="Genomic_DNA"/>
</dbReference>
<feature type="transmembrane region" description="Helical" evidence="1">
    <location>
        <begin position="20"/>
        <end position="42"/>
    </location>
</feature>
<evidence type="ECO:0000313" key="4">
    <source>
        <dbReference type="EMBL" id="GJN52247.1"/>
    </source>
</evidence>
<evidence type="ECO:0000256" key="1">
    <source>
        <dbReference type="SAM" id="Phobius"/>
    </source>
</evidence>